<proteinExistence type="predicted"/>
<dbReference type="GeneID" id="113401354"/>
<reference evidence="4" key="1">
    <citation type="submission" date="2025-08" db="UniProtKB">
        <authorList>
            <consortium name="RefSeq"/>
        </authorList>
    </citation>
    <scope>IDENTIFICATION</scope>
    <source>
        <tissue evidence="4">Whole body</tissue>
    </source>
</reference>
<dbReference type="AlphaFoldDB" id="A0A8B8IIU3"/>
<sequence length="328" mass="35948">MVNILPLLLCFFALQTSCKAAPNEVNIVIPEYTEEAPKLDSQNLPNEVTDQSSVENESENNQRQKRFYDYPGFGYPPFGLPPSFPYLGQSHYSKRDESQNTGDYGTEDALKLIFNRLQGILSDVRHQTQPPPQQSSIPAFIPVLFIPHAGCSCTTNSQVPSRPVNGNDHRKSDQETTTPALPNRFPDFEDTQQNWGIVSGNESNVNVEGDGNRPVSFDPIIPQTPIDIPVPPVEHGSVQAGAEPQPIPTTTLGPIASRPAKGGSRAPYITPSICDGAVVSCCLRPQITPNCFALQGCPDPSRYGNPCDPEVVLNVVRKLEHYLKQKNS</sequence>
<dbReference type="OrthoDB" id="7474469at2759"/>
<keyword evidence="3" id="KW-1185">Reference proteome</keyword>
<dbReference type="Proteomes" id="UP001652626">
    <property type="component" value="Chromosome 7"/>
</dbReference>
<protein>
    <submittedName>
        <fullName evidence="4">Uncharacterized protein LOC113401354</fullName>
    </submittedName>
</protein>
<accession>A0A8B8IIU3</accession>
<feature type="compositionally biased region" description="Polar residues" evidence="1">
    <location>
        <begin position="40"/>
        <end position="59"/>
    </location>
</feature>
<evidence type="ECO:0000256" key="2">
    <source>
        <dbReference type="SAM" id="SignalP"/>
    </source>
</evidence>
<feature type="region of interest" description="Disordered" evidence="1">
    <location>
        <begin position="38"/>
        <end position="62"/>
    </location>
</feature>
<keyword evidence="2" id="KW-0732">Signal</keyword>
<gene>
    <name evidence="4" type="primary">LOC113401354</name>
</gene>
<feature type="signal peptide" evidence="2">
    <location>
        <begin position="1"/>
        <end position="20"/>
    </location>
</feature>
<evidence type="ECO:0000313" key="3">
    <source>
        <dbReference type="Proteomes" id="UP001652626"/>
    </source>
</evidence>
<name>A0A8B8IIU3_VANTA</name>
<organism evidence="3 4">
    <name type="scientific">Vanessa tameamea</name>
    <name type="common">Kamehameha butterfly</name>
    <dbReference type="NCBI Taxonomy" id="334116"/>
    <lineage>
        <taxon>Eukaryota</taxon>
        <taxon>Metazoa</taxon>
        <taxon>Ecdysozoa</taxon>
        <taxon>Arthropoda</taxon>
        <taxon>Hexapoda</taxon>
        <taxon>Insecta</taxon>
        <taxon>Pterygota</taxon>
        <taxon>Neoptera</taxon>
        <taxon>Endopterygota</taxon>
        <taxon>Lepidoptera</taxon>
        <taxon>Glossata</taxon>
        <taxon>Ditrysia</taxon>
        <taxon>Papilionoidea</taxon>
        <taxon>Nymphalidae</taxon>
        <taxon>Nymphalinae</taxon>
        <taxon>Vanessa</taxon>
    </lineage>
</organism>
<feature type="region of interest" description="Disordered" evidence="1">
    <location>
        <begin position="235"/>
        <end position="263"/>
    </location>
</feature>
<feature type="region of interest" description="Disordered" evidence="1">
    <location>
        <begin position="155"/>
        <end position="185"/>
    </location>
</feature>
<evidence type="ECO:0000256" key="1">
    <source>
        <dbReference type="SAM" id="MobiDB-lite"/>
    </source>
</evidence>
<evidence type="ECO:0000313" key="4">
    <source>
        <dbReference type="RefSeq" id="XP_026497020.2"/>
    </source>
</evidence>
<dbReference type="OMA" id="QRQKRWY"/>
<feature type="chain" id="PRO_5045978527" evidence="2">
    <location>
        <begin position="21"/>
        <end position="328"/>
    </location>
</feature>
<dbReference type="RefSeq" id="XP_026497020.2">
    <property type="nucleotide sequence ID" value="XM_026641235.2"/>
</dbReference>